<name>A0A226E6U3_FOLCA</name>
<evidence type="ECO:0000313" key="3">
    <source>
        <dbReference type="Proteomes" id="UP000198287"/>
    </source>
</evidence>
<dbReference type="EMBL" id="LNIX01000006">
    <property type="protein sequence ID" value="OXA53040.1"/>
    <property type="molecule type" value="Genomic_DNA"/>
</dbReference>
<comment type="caution">
    <text evidence="2">The sequence shown here is derived from an EMBL/GenBank/DDBJ whole genome shotgun (WGS) entry which is preliminary data.</text>
</comment>
<protein>
    <submittedName>
        <fullName evidence="2">Afadin</fullName>
    </submittedName>
</protein>
<organism evidence="2 3">
    <name type="scientific">Folsomia candida</name>
    <name type="common">Springtail</name>
    <dbReference type="NCBI Taxonomy" id="158441"/>
    <lineage>
        <taxon>Eukaryota</taxon>
        <taxon>Metazoa</taxon>
        <taxon>Ecdysozoa</taxon>
        <taxon>Arthropoda</taxon>
        <taxon>Hexapoda</taxon>
        <taxon>Collembola</taxon>
        <taxon>Entomobryomorpha</taxon>
        <taxon>Isotomoidea</taxon>
        <taxon>Isotomidae</taxon>
        <taxon>Proisotominae</taxon>
        <taxon>Folsomia</taxon>
    </lineage>
</organism>
<dbReference type="Proteomes" id="UP000198287">
    <property type="component" value="Unassembled WGS sequence"/>
</dbReference>
<evidence type="ECO:0000313" key="2">
    <source>
        <dbReference type="EMBL" id="OXA53040.1"/>
    </source>
</evidence>
<evidence type="ECO:0000256" key="1">
    <source>
        <dbReference type="SAM" id="MobiDB-lite"/>
    </source>
</evidence>
<feature type="compositionally biased region" description="Basic and acidic residues" evidence="1">
    <location>
        <begin position="68"/>
        <end position="79"/>
    </location>
</feature>
<dbReference type="AlphaFoldDB" id="A0A226E6U3"/>
<proteinExistence type="predicted"/>
<accession>A0A226E6U3</accession>
<gene>
    <name evidence="2" type="ORF">Fcan01_12122</name>
</gene>
<reference evidence="2 3" key="1">
    <citation type="submission" date="2015-12" db="EMBL/GenBank/DDBJ databases">
        <title>The genome of Folsomia candida.</title>
        <authorList>
            <person name="Faddeeva A."/>
            <person name="Derks M.F."/>
            <person name="Anvar Y."/>
            <person name="Smit S."/>
            <person name="Van Straalen N."/>
            <person name="Roelofs D."/>
        </authorList>
    </citation>
    <scope>NUCLEOTIDE SEQUENCE [LARGE SCALE GENOMIC DNA]</scope>
    <source>
        <strain evidence="2 3">VU population</strain>
        <tissue evidence="2">Whole body</tissue>
    </source>
</reference>
<sequence>MSETTYKLNPVNNSSLLHYLSHTSLPDVVESQVLMRIDKVVESYPIYNMTLTKESLNYTEAKAQGRRQPADAHWQEGLKPKPNMRRISNSDMAFLQSVTTTISERRRKPTIDLSDDF</sequence>
<feature type="region of interest" description="Disordered" evidence="1">
    <location>
        <begin position="62"/>
        <end position="90"/>
    </location>
</feature>
<keyword evidence="3" id="KW-1185">Reference proteome</keyword>